<dbReference type="InterPro" id="IPR002229">
    <property type="entry name" value="RhesusRHD"/>
</dbReference>
<accession>A0A8C5MF85</accession>
<feature type="transmembrane region" description="Helical" evidence="6">
    <location>
        <begin position="212"/>
        <end position="232"/>
    </location>
</feature>
<feature type="transmembrane region" description="Helical" evidence="6">
    <location>
        <begin position="172"/>
        <end position="192"/>
    </location>
</feature>
<evidence type="ECO:0000256" key="6">
    <source>
        <dbReference type="SAM" id="Phobius"/>
    </source>
</evidence>
<feature type="transmembrane region" description="Helical" evidence="6">
    <location>
        <begin position="333"/>
        <end position="355"/>
    </location>
</feature>
<feature type="transmembrane region" description="Helical" evidence="6">
    <location>
        <begin position="57"/>
        <end position="76"/>
    </location>
</feature>
<dbReference type="AlphaFoldDB" id="A0A8C5MF85"/>
<reference evidence="8" key="2">
    <citation type="submission" date="2025-09" db="UniProtKB">
        <authorList>
            <consortium name="Ensembl"/>
        </authorList>
    </citation>
    <scope>IDENTIFICATION</scope>
</reference>
<organism evidence="8 9">
    <name type="scientific">Leptobrachium leishanense</name>
    <name type="common">Leishan spiny toad</name>
    <dbReference type="NCBI Taxonomy" id="445787"/>
    <lineage>
        <taxon>Eukaryota</taxon>
        <taxon>Metazoa</taxon>
        <taxon>Chordata</taxon>
        <taxon>Craniata</taxon>
        <taxon>Vertebrata</taxon>
        <taxon>Euteleostomi</taxon>
        <taxon>Amphibia</taxon>
        <taxon>Batrachia</taxon>
        <taxon>Anura</taxon>
        <taxon>Pelobatoidea</taxon>
        <taxon>Megophryidae</taxon>
        <taxon>Leptobrachium</taxon>
    </lineage>
</organism>
<evidence type="ECO:0000256" key="4">
    <source>
        <dbReference type="ARBA" id="ARBA00022989"/>
    </source>
</evidence>
<dbReference type="Proteomes" id="UP000694569">
    <property type="component" value="Unplaced"/>
</dbReference>
<evidence type="ECO:0000259" key="7">
    <source>
        <dbReference type="Pfam" id="PF00909"/>
    </source>
</evidence>
<dbReference type="SUPFAM" id="SSF111352">
    <property type="entry name" value="Ammonium transporter"/>
    <property type="match status" value="1"/>
</dbReference>
<dbReference type="GeneTree" id="ENSGT00950000182844"/>
<proteinExistence type="inferred from homology"/>
<keyword evidence="9" id="KW-1185">Reference proteome</keyword>
<evidence type="ECO:0000256" key="2">
    <source>
        <dbReference type="ARBA" id="ARBA00011036"/>
    </source>
</evidence>
<sequence>MVWLKMPPRYTSSLRQTLPFLFLCFQILSLLIFMFLISSDYSYDQKYLQRYPEFQDINVMIILGFGFLFAFLKRFGFSAVGFSILLVAFGLQWAIILNAFLFGHKDGLRVISFTSLCTGLMSVLPALISFGAVLGKMNPVQLLMMTAFEMPVFTLNRYIMTKYLTIGDHISMMHAHIFGAYFGLSVSWLNSSPSQSTKANKEKENFETTSELFSMFGALFMWMFWPSYNSVLLQDLVQKSNAIYNTYFALAVSVVTVFSVSALVNQEGKLQMSHVRNGMLAGGVAVGYSAFMVQYPWITMTIGFLAGLTSSLSRTFFQRTLNKVSLVHDTCGVHYIFGLPGLLGGITYSLLIISADYNSIEILGYQAIVGIGCILLTLALSLVSGLITGFILKCKLFRPPSEHHFFQDQPFWEATLTRTPAATEATVFLFSPQSMHSEHLRPSKKPDILEENCG</sequence>
<feature type="domain" description="Ammonium transporter AmtB-like" evidence="7">
    <location>
        <begin position="33"/>
        <end position="393"/>
    </location>
</feature>
<dbReference type="PRINTS" id="PR00342">
    <property type="entry name" value="RHESUSRHD"/>
</dbReference>
<dbReference type="GO" id="GO:0097272">
    <property type="term" value="P:ammonium homeostasis"/>
    <property type="evidence" value="ECO:0007669"/>
    <property type="project" value="TreeGrafter"/>
</dbReference>
<dbReference type="InterPro" id="IPR029020">
    <property type="entry name" value="Ammonium/urea_transptr"/>
</dbReference>
<comment type="similarity">
    <text evidence="2">Belongs to the ammonium transporter (TC 2.A.49) family. Rh subfamily.</text>
</comment>
<dbReference type="InterPro" id="IPR024041">
    <property type="entry name" value="NH4_transpt_AmtB-like_dom"/>
</dbReference>
<dbReference type="Pfam" id="PF00909">
    <property type="entry name" value="Ammonium_transp"/>
    <property type="match status" value="1"/>
</dbReference>
<feature type="transmembrane region" description="Helical" evidence="6">
    <location>
        <begin position="110"/>
        <end position="134"/>
    </location>
</feature>
<dbReference type="PANTHER" id="PTHR11730">
    <property type="entry name" value="AMMONIUM TRANSPORTER"/>
    <property type="match status" value="1"/>
</dbReference>
<dbReference type="Ensembl" id="ENSLLET00000013777.1">
    <property type="protein sequence ID" value="ENSLLEP00000013260.1"/>
    <property type="gene ID" value="ENSLLEG00000008381.1"/>
</dbReference>
<name>A0A8C5MF85_9ANUR</name>
<reference evidence="8" key="1">
    <citation type="submission" date="2025-08" db="UniProtKB">
        <authorList>
            <consortium name="Ensembl"/>
        </authorList>
    </citation>
    <scope>IDENTIFICATION</scope>
</reference>
<feature type="transmembrane region" description="Helical" evidence="6">
    <location>
        <begin position="244"/>
        <end position="264"/>
    </location>
</feature>
<evidence type="ECO:0000256" key="3">
    <source>
        <dbReference type="ARBA" id="ARBA00022692"/>
    </source>
</evidence>
<feature type="transmembrane region" description="Helical" evidence="6">
    <location>
        <begin position="20"/>
        <end position="37"/>
    </location>
</feature>
<dbReference type="GO" id="GO:0008519">
    <property type="term" value="F:ammonium channel activity"/>
    <property type="evidence" value="ECO:0007669"/>
    <property type="project" value="InterPro"/>
</dbReference>
<keyword evidence="4 6" id="KW-1133">Transmembrane helix</keyword>
<evidence type="ECO:0000256" key="5">
    <source>
        <dbReference type="ARBA" id="ARBA00023136"/>
    </source>
</evidence>
<dbReference type="Gene3D" id="1.10.3430.10">
    <property type="entry name" value="Ammonium transporter AmtB like domains"/>
    <property type="match status" value="1"/>
</dbReference>
<evidence type="ECO:0000256" key="1">
    <source>
        <dbReference type="ARBA" id="ARBA00004141"/>
    </source>
</evidence>
<dbReference type="GO" id="GO:0005886">
    <property type="term" value="C:plasma membrane"/>
    <property type="evidence" value="ECO:0007669"/>
    <property type="project" value="InterPro"/>
</dbReference>
<keyword evidence="3 6" id="KW-0812">Transmembrane</keyword>
<dbReference type="PANTHER" id="PTHR11730:SF43">
    <property type="entry name" value="BLOOD GROUP RH(CE) POLYPEPTIDE-RELATED"/>
    <property type="match status" value="1"/>
</dbReference>
<feature type="transmembrane region" description="Helical" evidence="6">
    <location>
        <begin position="140"/>
        <end position="160"/>
    </location>
</feature>
<keyword evidence="5 6" id="KW-0472">Membrane</keyword>
<evidence type="ECO:0000313" key="9">
    <source>
        <dbReference type="Proteomes" id="UP000694569"/>
    </source>
</evidence>
<feature type="transmembrane region" description="Helical" evidence="6">
    <location>
        <begin position="284"/>
        <end position="312"/>
    </location>
</feature>
<feature type="transmembrane region" description="Helical" evidence="6">
    <location>
        <begin position="367"/>
        <end position="392"/>
    </location>
</feature>
<protein>
    <recommendedName>
        <fullName evidence="7">Ammonium transporter AmtB-like domain-containing protein</fullName>
    </recommendedName>
</protein>
<dbReference type="OrthoDB" id="534912at2759"/>
<comment type="subcellular location">
    <subcellularLocation>
        <location evidence="1">Membrane</location>
        <topology evidence="1">Multi-pass membrane protein</topology>
    </subcellularLocation>
</comment>
<evidence type="ECO:0000313" key="8">
    <source>
        <dbReference type="Ensembl" id="ENSLLEP00000013260.1"/>
    </source>
</evidence>
<feature type="transmembrane region" description="Helical" evidence="6">
    <location>
        <begin position="82"/>
        <end position="103"/>
    </location>
</feature>